<protein>
    <submittedName>
        <fullName evidence="2">Uncharacterized protein</fullName>
    </submittedName>
</protein>
<dbReference type="Proteomes" id="UP000673552">
    <property type="component" value="Unassembled WGS sequence"/>
</dbReference>
<comment type="caution">
    <text evidence="2">The sequence shown here is derived from an EMBL/GenBank/DDBJ whole genome shotgun (WGS) entry which is preliminary data.</text>
</comment>
<dbReference type="RefSeq" id="XP_067181121.1">
    <property type="nucleotide sequence ID" value="XM_067325265.1"/>
</dbReference>
<accession>A0A836KTH1</accession>
<dbReference type="AlphaFoldDB" id="A0A836KTH1"/>
<dbReference type="OrthoDB" id="259925at2759"/>
<feature type="compositionally biased region" description="Polar residues" evidence="1">
    <location>
        <begin position="177"/>
        <end position="190"/>
    </location>
</feature>
<dbReference type="GeneID" id="92517777"/>
<keyword evidence="3" id="KW-1185">Reference proteome</keyword>
<dbReference type="KEGG" id="lmat:92517777"/>
<gene>
    <name evidence="2" type="ORF">LSCM1_07917</name>
</gene>
<reference evidence="3" key="1">
    <citation type="journal article" date="2021" name="Microbiol. Resour. Announc.">
        <title>LGAAP: Leishmaniinae Genome Assembly and Annotation Pipeline.</title>
        <authorList>
            <person name="Almutairi H."/>
            <person name="Urbaniak M.D."/>
            <person name="Bates M.D."/>
            <person name="Jariyapan N."/>
            <person name="Kwakye-Nuako G."/>
            <person name="Thomaz-Soccol V."/>
            <person name="Al-Salem W.S."/>
            <person name="Dillon R.J."/>
            <person name="Bates P.A."/>
            <person name="Gatherer D."/>
        </authorList>
    </citation>
    <scope>NUCLEOTIDE SEQUENCE [LARGE SCALE GENOMIC DNA]</scope>
</reference>
<evidence type="ECO:0000313" key="2">
    <source>
        <dbReference type="EMBL" id="KAG5486664.1"/>
    </source>
</evidence>
<sequence length="261" mass="27928">MGAEVPCLITCSWADNDSLQGHVHYTFMKEGGMEEAEVEVRESLASPHDSSLDFPANSVAPWLRLQVGDAGVVALCFVTNARVLEIHDAGAEASAPLLTHEAQLSNPAKGLHAHFLCHGGGGVLFPARRAYLLKLFARTPKTSVFVASVHVVLFSRSPSSSFEPHVEGPLEGCGSPEVTQSQRPASETPTAVTMEVSSALQRQLLMLESRIRGALDDVAQRLTHLEGRVRRLETTSDGAHRAGAVDSATQTFSASVPAKRI</sequence>
<evidence type="ECO:0000313" key="3">
    <source>
        <dbReference type="Proteomes" id="UP000673552"/>
    </source>
</evidence>
<dbReference type="EMBL" id="JAFEUZ010000006">
    <property type="protein sequence ID" value="KAG5486664.1"/>
    <property type="molecule type" value="Genomic_DNA"/>
</dbReference>
<name>A0A836KTH1_9TRYP</name>
<proteinExistence type="predicted"/>
<organism evidence="2 3">
    <name type="scientific">Leishmania martiniquensis</name>
    <dbReference type="NCBI Taxonomy" id="1580590"/>
    <lineage>
        <taxon>Eukaryota</taxon>
        <taxon>Discoba</taxon>
        <taxon>Euglenozoa</taxon>
        <taxon>Kinetoplastea</taxon>
        <taxon>Metakinetoplastina</taxon>
        <taxon>Trypanosomatida</taxon>
        <taxon>Trypanosomatidae</taxon>
        <taxon>Leishmaniinae</taxon>
        <taxon>Leishmania</taxon>
    </lineage>
</organism>
<reference evidence="3" key="2">
    <citation type="journal article" date="2021" name="Sci. Data">
        <title>Chromosome-scale genome sequencing, assembly and annotation of six genomes from subfamily Leishmaniinae.</title>
        <authorList>
            <person name="Almutairi H."/>
            <person name="Urbaniak M.D."/>
            <person name="Bates M.D."/>
            <person name="Jariyapan N."/>
            <person name="Kwakye-Nuako G."/>
            <person name="Thomaz Soccol V."/>
            <person name="Al-Salem W.S."/>
            <person name="Dillon R.J."/>
            <person name="Bates P.A."/>
            <person name="Gatherer D."/>
        </authorList>
    </citation>
    <scope>NUCLEOTIDE SEQUENCE [LARGE SCALE GENOMIC DNA]</scope>
</reference>
<feature type="region of interest" description="Disordered" evidence="1">
    <location>
        <begin position="165"/>
        <end position="190"/>
    </location>
</feature>
<evidence type="ECO:0000256" key="1">
    <source>
        <dbReference type="SAM" id="MobiDB-lite"/>
    </source>
</evidence>